<dbReference type="Proteomes" id="UP000002218">
    <property type="component" value="Chromosome"/>
</dbReference>
<dbReference type="eggNOG" id="ENOG5032TA1">
    <property type="taxonomic scope" value="Bacteria"/>
</dbReference>
<feature type="transmembrane region" description="Helical" evidence="1">
    <location>
        <begin position="74"/>
        <end position="93"/>
    </location>
</feature>
<reference evidence="3" key="1">
    <citation type="submission" date="2009-09" db="EMBL/GenBank/DDBJ databases">
        <title>The complete genome of Nakamurella multipartita DSM 44233.</title>
        <authorList>
            <consortium name="US DOE Joint Genome Institute (JGI-PGF)"/>
            <person name="Lucas S."/>
            <person name="Copeland A."/>
            <person name="Lapidus A."/>
            <person name="Glavina del Rio T."/>
            <person name="Dalin E."/>
            <person name="Tice H."/>
            <person name="Bruce D."/>
            <person name="Goodwin L."/>
            <person name="Pitluck S."/>
            <person name="Kyrpides N."/>
            <person name="Mavromatis K."/>
            <person name="Ivanova N."/>
            <person name="Ovchinnikova G."/>
            <person name="Sims D."/>
            <person name="Meincke L."/>
            <person name="Brettin T."/>
            <person name="Detter J.C."/>
            <person name="Han C."/>
            <person name="Larimer F."/>
            <person name="Land M."/>
            <person name="Hauser L."/>
            <person name="Markowitz V."/>
            <person name="Cheng J.-F."/>
            <person name="Hugenholtz P."/>
            <person name="Woyke T."/>
            <person name="Wu D."/>
            <person name="Klenk H.-P."/>
            <person name="Eisen J.A."/>
        </authorList>
    </citation>
    <scope>NUCLEOTIDE SEQUENCE [LARGE SCALE GENOMIC DNA]</scope>
    <source>
        <strain evidence="3">ATCC 700099 / DSM 44233 / CIP 104796 / JCM 9543 / NBRC 105858 / Y-104</strain>
    </source>
</reference>
<keyword evidence="3" id="KW-1185">Reference proteome</keyword>
<dbReference type="RefSeq" id="WP_015746477.1">
    <property type="nucleotide sequence ID" value="NC_013235.1"/>
</dbReference>
<protein>
    <submittedName>
        <fullName evidence="2">Uncharacterized protein</fullName>
    </submittedName>
</protein>
<organism evidence="2 3">
    <name type="scientific">Nakamurella multipartita (strain ATCC 700099 / DSM 44233 / CIP 104796 / JCM 9543 / NBRC 105858 / Y-104)</name>
    <name type="common">Microsphaera multipartita</name>
    <dbReference type="NCBI Taxonomy" id="479431"/>
    <lineage>
        <taxon>Bacteria</taxon>
        <taxon>Bacillati</taxon>
        <taxon>Actinomycetota</taxon>
        <taxon>Actinomycetes</taxon>
        <taxon>Nakamurellales</taxon>
        <taxon>Nakamurellaceae</taxon>
        <taxon>Nakamurella</taxon>
    </lineage>
</organism>
<gene>
    <name evidence="2" type="ordered locus">Namu_1156</name>
</gene>
<feature type="transmembrane region" description="Helical" evidence="1">
    <location>
        <begin position="99"/>
        <end position="117"/>
    </location>
</feature>
<name>C8XCJ8_NAKMY</name>
<accession>C8XCJ8</accession>
<evidence type="ECO:0000256" key="1">
    <source>
        <dbReference type="SAM" id="Phobius"/>
    </source>
</evidence>
<feature type="transmembrane region" description="Helical" evidence="1">
    <location>
        <begin position="165"/>
        <end position="183"/>
    </location>
</feature>
<dbReference type="EMBL" id="CP001737">
    <property type="protein sequence ID" value="ACV77563.1"/>
    <property type="molecule type" value="Genomic_DNA"/>
</dbReference>
<keyword evidence="1" id="KW-1133">Transmembrane helix</keyword>
<sequence length="205" mass="21396" precursor="true">MVAVSGLVVVGVGIVLCFFGIGSVHVAILASGFGLGWLLADLFAASTWTALLIAAGSALITEILVALVFKVARFVVGLVAGSLIGAKLYAVTAAGDRNVLLAVVVVVATALVFGFLADKFRERVLLWATALGGAGLILSGLGLVWPDPLGFLRHPQPGSEQALSTVLWVALAAAGWLTQRRLFPRALNLRGAREDDDRRARVQDA</sequence>
<dbReference type="KEGG" id="nml:Namu_1156"/>
<evidence type="ECO:0000313" key="3">
    <source>
        <dbReference type="Proteomes" id="UP000002218"/>
    </source>
</evidence>
<dbReference type="HOGENOM" id="CLU_1381960_0_0_11"/>
<reference evidence="2 3" key="2">
    <citation type="journal article" date="2010" name="Stand. Genomic Sci.">
        <title>Complete genome sequence of Nakamurella multipartita type strain (Y-104).</title>
        <authorList>
            <person name="Tice H."/>
            <person name="Mayilraj S."/>
            <person name="Sims D."/>
            <person name="Lapidus A."/>
            <person name="Nolan M."/>
            <person name="Lucas S."/>
            <person name="Glavina Del Rio T."/>
            <person name="Copeland A."/>
            <person name="Cheng J.F."/>
            <person name="Meincke L."/>
            <person name="Bruce D."/>
            <person name="Goodwin L."/>
            <person name="Pitluck S."/>
            <person name="Ivanova N."/>
            <person name="Mavromatis K."/>
            <person name="Ovchinnikova G."/>
            <person name="Pati A."/>
            <person name="Chen A."/>
            <person name="Palaniappan K."/>
            <person name="Land M."/>
            <person name="Hauser L."/>
            <person name="Chang Y.J."/>
            <person name="Jeffries C.D."/>
            <person name="Detter J.C."/>
            <person name="Brettin T."/>
            <person name="Rohde M."/>
            <person name="Goker M."/>
            <person name="Bristow J."/>
            <person name="Eisen J.A."/>
            <person name="Markowitz V."/>
            <person name="Hugenholtz P."/>
            <person name="Kyrpides N.C."/>
            <person name="Klenk H.P."/>
            <person name="Chen F."/>
        </authorList>
    </citation>
    <scope>NUCLEOTIDE SEQUENCE [LARGE SCALE GENOMIC DNA]</scope>
    <source>
        <strain evidence="3">ATCC 700099 / DSM 44233 / CIP 104796 / JCM 9543 / NBRC 105858 / Y-104</strain>
    </source>
</reference>
<dbReference type="InParanoid" id="C8XCJ8"/>
<keyword evidence="1" id="KW-0812">Transmembrane</keyword>
<feature type="transmembrane region" description="Helical" evidence="1">
    <location>
        <begin position="42"/>
        <end position="67"/>
    </location>
</feature>
<dbReference type="AlphaFoldDB" id="C8XCJ8"/>
<feature type="transmembrane region" description="Helical" evidence="1">
    <location>
        <begin position="124"/>
        <end position="145"/>
    </location>
</feature>
<feature type="transmembrane region" description="Helical" evidence="1">
    <location>
        <begin position="7"/>
        <end position="30"/>
    </location>
</feature>
<proteinExistence type="predicted"/>
<evidence type="ECO:0000313" key="2">
    <source>
        <dbReference type="EMBL" id="ACV77563.1"/>
    </source>
</evidence>
<keyword evidence="1" id="KW-0472">Membrane</keyword>